<accession>A0A067RV77</accession>
<feature type="compositionally biased region" description="Basic residues" evidence="1">
    <location>
        <begin position="113"/>
        <end position="123"/>
    </location>
</feature>
<organism evidence="2 3">
    <name type="scientific">Zootermopsis nevadensis</name>
    <name type="common">Dampwood termite</name>
    <dbReference type="NCBI Taxonomy" id="136037"/>
    <lineage>
        <taxon>Eukaryota</taxon>
        <taxon>Metazoa</taxon>
        <taxon>Ecdysozoa</taxon>
        <taxon>Arthropoda</taxon>
        <taxon>Hexapoda</taxon>
        <taxon>Insecta</taxon>
        <taxon>Pterygota</taxon>
        <taxon>Neoptera</taxon>
        <taxon>Polyneoptera</taxon>
        <taxon>Dictyoptera</taxon>
        <taxon>Blattodea</taxon>
        <taxon>Blattoidea</taxon>
        <taxon>Termitoidae</taxon>
        <taxon>Termopsidae</taxon>
        <taxon>Zootermopsis</taxon>
    </lineage>
</organism>
<name>A0A067RV77_ZOONE</name>
<dbReference type="AlphaFoldDB" id="A0A067RV77"/>
<protein>
    <submittedName>
        <fullName evidence="2">Uncharacterized protein</fullName>
    </submittedName>
</protein>
<dbReference type="Proteomes" id="UP000027135">
    <property type="component" value="Unassembled WGS sequence"/>
</dbReference>
<reference evidence="2 3" key="1">
    <citation type="journal article" date="2014" name="Nat. Commun.">
        <title>Molecular traces of alternative social organization in a termite genome.</title>
        <authorList>
            <person name="Terrapon N."/>
            <person name="Li C."/>
            <person name="Robertson H.M."/>
            <person name="Ji L."/>
            <person name="Meng X."/>
            <person name="Booth W."/>
            <person name="Chen Z."/>
            <person name="Childers C.P."/>
            <person name="Glastad K.M."/>
            <person name="Gokhale K."/>
            <person name="Gowin J."/>
            <person name="Gronenberg W."/>
            <person name="Hermansen R.A."/>
            <person name="Hu H."/>
            <person name="Hunt B.G."/>
            <person name="Huylmans A.K."/>
            <person name="Khalil S.M."/>
            <person name="Mitchell R.D."/>
            <person name="Munoz-Torres M.C."/>
            <person name="Mustard J.A."/>
            <person name="Pan H."/>
            <person name="Reese J.T."/>
            <person name="Scharf M.E."/>
            <person name="Sun F."/>
            <person name="Vogel H."/>
            <person name="Xiao J."/>
            <person name="Yang W."/>
            <person name="Yang Z."/>
            <person name="Yang Z."/>
            <person name="Zhou J."/>
            <person name="Zhu J."/>
            <person name="Brent C.S."/>
            <person name="Elsik C.G."/>
            <person name="Goodisman M.A."/>
            <person name="Liberles D.A."/>
            <person name="Roe R.M."/>
            <person name="Vargo E.L."/>
            <person name="Vilcinskas A."/>
            <person name="Wang J."/>
            <person name="Bornberg-Bauer E."/>
            <person name="Korb J."/>
            <person name="Zhang G."/>
            <person name="Liebig J."/>
        </authorList>
    </citation>
    <scope>NUCLEOTIDE SEQUENCE [LARGE SCALE GENOMIC DNA]</scope>
    <source>
        <tissue evidence="2">Whole organism</tissue>
    </source>
</reference>
<dbReference type="InParanoid" id="A0A067RV77"/>
<evidence type="ECO:0000313" key="3">
    <source>
        <dbReference type="Proteomes" id="UP000027135"/>
    </source>
</evidence>
<keyword evidence="3" id="KW-1185">Reference proteome</keyword>
<evidence type="ECO:0000313" key="2">
    <source>
        <dbReference type="EMBL" id="KDR23784.1"/>
    </source>
</evidence>
<feature type="compositionally biased region" description="Basic and acidic residues" evidence="1">
    <location>
        <begin position="124"/>
        <end position="143"/>
    </location>
</feature>
<evidence type="ECO:0000256" key="1">
    <source>
        <dbReference type="SAM" id="MobiDB-lite"/>
    </source>
</evidence>
<proteinExistence type="predicted"/>
<feature type="region of interest" description="Disordered" evidence="1">
    <location>
        <begin position="113"/>
        <end position="143"/>
    </location>
</feature>
<dbReference type="EMBL" id="KK852444">
    <property type="protein sequence ID" value="KDR23784.1"/>
    <property type="molecule type" value="Genomic_DNA"/>
</dbReference>
<sequence length="205" mass="23264">MGQIIYSNCPCCDNEPSQVAAVKEGSVTKLLAVFKELDRVYASAKGYSVDDIAGYMRKNLHTTGDVESQVTTALNIALSKRLIGRRYRRYIFVGPIASKMKYNAPKPRVRFRRPVSGKNKRNRRLDISERSPAHERRGASKTDIMDREDECVCRCHNPDGNGVDNTESLSVQQQSSSSKLLYNFIRCEHTHTHTVSRENKIINEK</sequence>
<gene>
    <name evidence="2" type="ORF">L798_11359</name>
</gene>